<dbReference type="PIRSF" id="PIRSF027386">
    <property type="entry name" value="UCP027386_ABC_sbc_TM0202"/>
    <property type="match status" value="1"/>
</dbReference>
<gene>
    <name evidence="4" type="ORF">HMPREF9333_01214</name>
</gene>
<feature type="domain" description="SsuA/THI5-like" evidence="3">
    <location>
        <begin position="181"/>
        <end position="320"/>
    </location>
</feature>
<feature type="signal peptide" evidence="2">
    <location>
        <begin position="1"/>
        <end position="25"/>
    </location>
</feature>
<evidence type="ECO:0000256" key="2">
    <source>
        <dbReference type="SAM" id="SignalP"/>
    </source>
</evidence>
<dbReference type="PROSITE" id="PS51257">
    <property type="entry name" value="PROKAR_LIPOPROTEIN"/>
    <property type="match status" value="1"/>
</dbReference>
<sequence length="388" mass="41761">MKIKTKLGKGLSVFIAVLVFAAALAACSTSENNQSTGQSTSVSQDSKTSDKAGGESESTQPSTESVKKGADTENKAQAKQPEELPEVDANYKSADIKVGVLKGPTSLGMLKLMDGAENDALANKYTVILSSNVEEAGPKLLNGEVDIMAAPVNMGAVLANKSGGKVQMLAINTLGVLYIGAKGEDIKSVADLKGKTIYTSGKGGTPEYVLKYILTKNGIDPDKDVTIEWKSEHTEVISTIAGMDKAVVMCPEPFMTVAKNTVEGFDEALDLTKEWDKVSDGNKLITAGLFVRTDFAKEHPEQIKRFLQEYKYSTQWVNANIAEAAKLAQKYDIVKEPVALKAIPKCNITYIDGKEMAELTKAYLEILYSYNPQSVGTEVPGDAFFFIP</sequence>
<proteinExistence type="predicted"/>
<dbReference type="RefSeq" id="WP_005540669.1">
    <property type="nucleotide sequence ID" value="NZ_JH378832.1"/>
</dbReference>
<keyword evidence="2" id="KW-0732">Signal</keyword>
<name>G5GI24_9FIRM</name>
<organism evidence="4 5">
    <name type="scientific">Johnsonella ignava ATCC 51276</name>
    <dbReference type="NCBI Taxonomy" id="679200"/>
    <lineage>
        <taxon>Bacteria</taxon>
        <taxon>Bacillati</taxon>
        <taxon>Bacillota</taxon>
        <taxon>Clostridia</taxon>
        <taxon>Lachnospirales</taxon>
        <taxon>Lachnospiraceae</taxon>
        <taxon>Johnsonella</taxon>
    </lineage>
</organism>
<dbReference type="OrthoDB" id="9814375at2"/>
<reference evidence="4 5" key="1">
    <citation type="submission" date="2011-08" db="EMBL/GenBank/DDBJ databases">
        <title>The Genome Sequence of Johnsonella ignava ATCC 51276.</title>
        <authorList>
            <consortium name="The Broad Institute Genome Sequencing Platform"/>
            <person name="Earl A."/>
            <person name="Ward D."/>
            <person name="Feldgarden M."/>
            <person name="Gevers D."/>
            <person name="Izard J."/>
            <person name="Blanton J.M."/>
            <person name="Baranova O.V."/>
            <person name="Dewhirst F.E."/>
            <person name="Young S.K."/>
            <person name="Zeng Q."/>
            <person name="Gargeya S."/>
            <person name="Fitzgerald M."/>
            <person name="Haas B."/>
            <person name="Abouelleil A."/>
            <person name="Alvarado L."/>
            <person name="Arachchi H.M."/>
            <person name="Berlin A."/>
            <person name="Brown A."/>
            <person name="Chapman S.B."/>
            <person name="Chen Z."/>
            <person name="Dunbar C."/>
            <person name="Freedman E."/>
            <person name="Gearin G."/>
            <person name="Gellesch M."/>
            <person name="Goldberg J."/>
            <person name="Griggs A."/>
            <person name="Gujja S."/>
            <person name="Heiman D."/>
            <person name="Howarth C."/>
            <person name="Larson L."/>
            <person name="Lui A."/>
            <person name="MacDonald P.J.P."/>
            <person name="Montmayeur A."/>
            <person name="Murphy C."/>
            <person name="Neiman D."/>
            <person name="Pearson M."/>
            <person name="Priest M."/>
            <person name="Roberts A."/>
            <person name="Saif S."/>
            <person name="Shea T."/>
            <person name="Shenoy N."/>
            <person name="Sisk P."/>
            <person name="Stolte C."/>
            <person name="Sykes S."/>
            <person name="Wortman J."/>
            <person name="Nusbaum C."/>
            <person name="Birren B."/>
        </authorList>
    </citation>
    <scope>NUCLEOTIDE SEQUENCE [LARGE SCALE GENOMIC DNA]</scope>
    <source>
        <strain evidence="4 5">ATCC 51276</strain>
    </source>
</reference>
<dbReference type="AlphaFoldDB" id="G5GI24"/>
<dbReference type="eggNOG" id="COG0715">
    <property type="taxonomic scope" value="Bacteria"/>
</dbReference>
<accession>G5GI24</accession>
<feature type="chain" id="PRO_5003477297" description="SsuA/THI5-like domain-containing protein" evidence="2">
    <location>
        <begin position="26"/>
        <end position="388"/>
    </location>
</feature>
<feature type="compositionally biased region" description="Basic and acidic residues" evidence="1">
    <location>
        <begin position="65"/>
        <end position="82"/>
    </location>
</feature>
<feature type="region of interest" description="Disordered" evidence="1">
    <location>
        <begin position="30"/>
        <end position="88"/>
    </location>
</feature>
<dbReference type="InterPro" id="IPR015168">
    <property type="entry name" value="SsuA/THI5"/>
</dbReference>
<dbReference type="Gene3D" id="3.40.190.10">
    <property type="entry name" value="Periplasmic binding protein-like II"/>
    <property type="match status" value="2"/>
</dbReference>
<protein>
    <recommendedName>
        <fullName evidence="3">SsuA/THI5-like domain-containing protein</fullName>
    </recommendedName>
</protein>
<dbReference type="HOGENOM" id="CLU_062584_0_0_9"/>
<keyword evidence="5" id="KW-1185">Reference proteome</keyword>
<evidence type="ECO:0000256" key="1">
    <source>
        <dbReference type="SAM" id="MobiDB-lite"/>
    </source>
</evidence>
<dbReference type="PANTHER" id="PTHR30024:SF46">
    <property type="entry name" value="ABC TRANSPORTER, SUBSTRATE-BINDING LIPOPROTEIN"/>
    <property type="match status" value="1"/>
</dbReference>
<dbReference type="PANTHER" id="PTHR30024">
    <property type="entry name" value="ALIPHATIC SULFONATES-BINDING PROTEIN-RELATED"/>
    <property type="match status" value="1"/>
</dbReference>
<dbReference type="PATRIC" id="fig|679200.3.peg.1293"/>
<feature type="compositionally biased region" description="Polar residues" evidence="1">
    <location>
        <begin position="30"/>
        <end position="46"/>
    </location>
</feature>
<dbReference type="STRING" id="679200.HMPREF9333_01214"/>
<evidence type="ECO:0000259" key="3">
    <source>
        <dbReference type="Pfam" id="PF09084"/>
    </source>
</evidence>
<dbReference type="InterPro" id="IPR027024">
    <property type="entry name" value="UCP027386_ABC_sbc_TM0202"/>
</dbReference>
<evidence type="ECO:0000313" key="4">
    <source>
        <dbReference type="EMBL" id="EHI55499.1"/>
    </source>
</evidence>
<comment type="caution">
    <text evidence="4">The sequence shown here is derived from an EMBL/GenBank/DDBJ whole genome shotgun (WGS) entry which is preliminary data.</text>
</comment>
<evidence type="ECO:0000313" key="5">
    <source>
        <dbReference type="Proteomes" id="UP000003011"/>
    </source>
</evidence>
<dbReference type="Pfam" id="PF09084">
    <property type="entry name" value="NMT1"/>
    <property type="match status" value="1"/>
</dbReference>
<dbReference type="SUPFAM" id="SSF53850">
    <property type="entry name" value="Periplasmic binding protein-like II"/>
    <property type="match status" value="1"/>
</dbReference>
<dbReference type="Proteomes" id="UP000003011">
    <property type="component" value="Unassembled WGS sequence"/>
</dbReference>
<dbReference type="EMBL" id="ACZL01000021">
    <property type="protein sequence ID" value="EHI55499.1"/>
    <property type="molecule type" value="Genomic_DNA"/>
</dbReference>